<feature type="coiled-coil region" evidence="1">
    <location>
        <begin position="176"/>
        <end position="235"/>
    </location>
</feature>
<dbReference type="OMA" id="HTCCILA"/>
<keyword evidence="1" id="KW-0175">Coiled coil</keyword>
<protein>
    <submittedName>
        <fullName evidence="2">Uncharacterized protein</fullName>
    </submittedName>
</protein>
<proteinExistence type="predicted"/>
<reference evidence="2 3" key="1">
    <citation type="submission" date="2015-04" db="EMBL/GenBank/DDBJ databases">
        <authorList>
            <consortium name="Pathogen Informatics"/>
        </authorList>
    </citation>
    <scope>NUCLEOTIDE SEQUENCE [LARGE SCALE GENOMIC DNA]</scope>
    <source>
        <strain evidence="2 3">SGS1</strain>
    </source>
</reference>
<sequence length="1082" mass="129829">MFNYFLKSFNKCKNKNDVIHLSKQFLKNIFHFNTYEISLSLNKFSKINFDDKIFWKKVCYIITTSNKFSENFHFLKKEKNEYIQDNKDDKKNIEKKRLSNNNVEYLNKENKKNDKLINYFSIEELCLILNSLSKVNIKNDDILKFASEKLIKEIDLNKHIINIIKSISYFSNNNDNVKLENILQKFSKDYKNLNRLTERDISVLIELTLKQNNQNEQENNDVLLIENKKNEVNKNGENENESNENYDYQNNSNKNLSILKKKLISSLKKFSYISEQSIALILNAYSKSLEKNKKLLDLLKIIIILKLRKEYKCSDIFISCVTHSYSTFYYKDKLLFNELADYTYKNINSINIKSLIIILNSFININILNIKLFKESLNKLANKEVILNLSNQCTSNVVTIFTKSYNYLDKKKIHFIFENIIRRIKKDHNLVKKSINFNNYKEDNCNGKEKLKNICNKEKIKENLNKNLEIITKKYQFKDSFNNKNLFIFNFLTKHLTNILNNFSKLNYADTHLFQIFTYLILRNKENINKLDFLNITSSYARSGFLNSDIYDIIKVNSKKYIINNDLKYVEFINLFTSISTFFIIEKNENKKEYNKEEDSQFKEIINLMIERLKEHNNTDMNKKEANYINNKKDSIKNISNDYANNKINNNTNNQNDLQCNYLKYDLYKNRSDNSYNYSSIKNKNILDNLCMNHICSILSSLCKLNIHDKIIYEKCIKNIKKKIFKINGKCLAIYLLYVSKYNIVPDDYIRTIVSNSFKFMHTNKYERINLIEKQNRDSFLIKMHNLYYRLQTNDIINSIYIIRCLIKNDFNYKNNTFIIYQYLLNICKIIQNKNVQLDNKENKSNEYDNIIKMDEIDFEENILLKNRKLNIQSSCILINSLCFLKTHLYFKNENYFKIIMYLLLYSFKYLFKKLNFFNFRKDLIYNITDEIKINEIKNVIKKKIDSASMRQLNMSILISFFLDSLDSIYMKKSNLYCYPISLLNYFYFILKYNPFIQFEKYSSIYNSLNNKKLTYNYDSHFNEKEMKLANSKMPNISSSEIRIYHIILDILKRKNYLKNYNIFSTYNIYMYSVDIIIKRKK</sequence>
<name>A0A1J1H826_PLARL</name>
<evidence type="ECO:0000256" key="1">
    <source>
        <dbReference type="SAM" id="Coils"/>
    </source>
</evidence>
<dbReference type="RefSeq" id="XP_028534052.1">
    <property type="nucleotide sequence ID" value="XM_028677688.1"/>
</dbReference>
<dbReference type="VEuPathDB" id="PlasmoDB:PRELSG_1140000"/>
<dbReference type="OrthoDB" id="372093at2759"/>
<evidence type="ECO:0000313" key="3">
    <source>
        <dbReference type="Proteomes" id="UP000220158"/>
    </source>
</evidence>
<organism evidence="2 3">
    <name type="scientific">Plasmodium relictum</name>
    <dbReference type="NCBI Taxonomy" id="85471"/>
    <lineage>
        <taxon>Eukaryota</taxon>
        <taxon>Sar</taxon>
        <taxon>Alveolata</taxon>
        <taxon>Apicomplexa</taxon>
        <taxon>Aconoidasida</taxon>
        <taxon>Haemosporida</taxon>
        <taxon>Plasmodiidae</taxon>
        <taxon>Plasmodium</taxon>
        <taxon>Plasmodium (Haemamoeba)</taxon>
    </lineage>
</organism>
<dbReference type="AlphaFoldDB" id="A0A1J1H826"/>
<gene>
    <name evidence="2" type="ORF">PRELSG_1140000</name>
</gene>
<dbReference type="EMBL" id="LN835306">
    <property type="protein sequence ID" value="CRH01051.1"/>
    <property type="molecule type" value="Genomic_DNA"/>
</dbReference>
<dbReference type="GeneID" id="39737178"/>
<evidence type="ECO:0000313" key="2">
    <source>
        <dbReference type="EMBL" id="CRH01051.1"/>
    </source>
</evidence>
<dbReference type="KEGG" id="prel:PRELSG_1140000"/>
<keyword evidence="3" id="KW-1185">Reference proteome</keyword>
<dbReference type="Proteomes" id="UP000220158">
    <property type="component" value="Chromosome 11"/>
</dbReference>
<accession>A0A1J1H826</accession>